<accession>A0ACD3AP01</accession>
<evidence type="ECO:0000313" key="1">
    <source>
        <dbReference type="EMBL" id="TFK67404.1"/>
    </source>
</evidence>
<evidence type="ECO:0000313" key="2">
    <source>
        <dbReference type="Proteomes" id="UP000308600"/>
    </source>
</evidence>
<reference evidence="1 2" key="1">
    <citation type="journal article" date="2019" name="Nat. Ecol. Evol.">
        <title>Megaphylogeny resolves global patterns of mushroom evolution.</title>
        <authorList>
            <person name="Varga T."/>
            <person name="Krizsan K."/>
            <person name="Foldi C."/>
            <person name="Dima B."/>
            <person name="Sanchez-Garcia M."/>
            <person name="Sanchez-Ramirez S."/>
            <person name="Szollosi G.J."/>
            <person name="Szarkandi J.G."/>
            <person name="Papp V."/>
            <person name="Albert L."/>
            <person name="Andreopoulos W."/>
            <person name="Angelini C."/>
            <person name="Antonin V."/>
            <person name="Barry K.W."/>
            <person name="Bougher N.L."/>
            <person name="Buchanan P."/>
            <person name="Buyck B."/>
            <person name="Bense V."/>
            <person name="Catcheside P."/>
            <person name="Chovatia M."/>
            <person name="Cooper J."/>
            <person name="Damon W."/>
            <person name="Desjardin D."/>
            <person name="Finy P."/>
            <person name="Geml J."/>
            <person name="Haridas S."/>
            <person name="Hughes K."/>
            <person name="Justo A."/>
            <person name="Karasinski D."/>
            <person name="Kautmanova I."/>
            <person name="Kiss B."/>
            <person name="Kocsube S."/>
            <person name="Kotiranta H."/>
            <person name="LaButti K.M."/>
            <person name="Lechner B.E."/>
            <person name="Liimatainen K."/>
            <person name="Lipzen A."/>
            <person name="Lukacs Z."/>
            <person name="Mihaltcheva S."/>
            <person name="Morgado L.N."/>
            <person name="Niskanen T."/>
            <person name="Noordeloos M.E."/>
            <person name="Ohm R.A."/>
            <person name="Ortiz-Santana B."/>
            <person name="Ovrebo C."/>
            <person name="Racz N."/>
            <person name="Riley R."/>
            <person name="Savchenko A."/>
            <person name="Shiryaev A."/>
            <person name="Soop K."/>
            <person name="Spirin V."/>
            <person name="Szebenyi C."/>
            <person name="Tomsovsky M."/>
            <person name="Tulloss R.E."/>
            <person name="Uehling J."/>
            <person name="Grigoriev I.V."/>
            <person name="Vagvolgyi C."/>
            <person name="Papp T."/>
            <person name="Martin F.M."/>
            <person name="Miettinen O."/>
            <person name="Hibbett D.S."/>
            <person name="Nagy L.G."/>
        </authorList>
    </citation>
    <scope>NUCLEOTIDE SEQUENCE [LARGE SCALE GENOMIC DNA]</scope>
    <source>
        <strain evidence="1 2">NL-1719</strain>
    </source>
</reference>
<protein>
    <submittedName>
        <fullName evidence="1">Uncharacterized protein</fullName>
    </submittedName>
</protein>
<dbReference type="EMBL" id="ML208376">
    <property type="protein sequence ID" value="TFK67404.1"/>
    <property type="molecule type" value="Genomic_DNA"/>
</dbReference>
<gene>
    <name evidence="1" type="ORF">BDN72DRAFT_898959</name>
</gene>
<keyword evidence="2" id="KW-1185">Reference proteome</keyword>
<sequence>MATSHAFKPLNHSSFDNPAVASLADAVKGGLVAIEVLLVVRGSTAPSLDEEPLPEHNLYPHTFSELISSRHETSAPSVVSRNPPRQENAAPLRVLENPIPTSNPSNNASPTFRFGHAIHSAAAFAIMHFPSFNPLQQTVSTVACARRSLPFPNLCCEAIGLPPVAANHQHCYDPPSSRIPGPTFIKIDPETHNIISTAGRDDVKVIVRSPGPQPTIAVNEATIRTPSNFQPTTMPPQLLPHPPLLEP</sequence>
<dbReference type="Proteomes" id="UP000308600">
    <property type="component" value="Unassembled WGS sequence"/>
</dbReference>
<organism evidence="1 2">
    <name type="scientific">Pluteus cervinus</name>
    <dbReference type="NCBI Taxonomy" id="181527"/>
    <lineage>
        <taxon>Eukaryota</taxon>
        <taxon>Fungi</taxon>
        <taxon>Dikarya</taxon>
        <taxon>Basidiomycota</taxon>
        <taxon>Agaricomycotina</taxon>
        <taxon>Agaricomycetes</taxon>
        <taxon>Agaricomycetidae</taxon>
        <taxon>Agaricales</taxon>
        <taxon>Pluteineae</taxon>
        <taxon>Pluteaceae</taxon>
        <taxon>Pluteus</taxon>
    </lineage>
</organism>
<proteinExistence type="predicted"/>
<name>A0ACD3AP01_9AGAR</name>